<reference evidence="1 2" key="1">
    <citation type="submission" date="2018-06" db="EMBL/GenBank/DDBJ databases">
        <title>ACT-28, a chromosomally-encoded AmpC with carbapenemase activity from Enterobacter kobei.</title>
        <authorList>
            <person name="Jousset A.B."/>
            <person name="Oueslati S."/>
            <person name="Bernabeu S."/>
            <person name="Takissian J."/>
            <person name="Creton E."/>
            <person name="Vogel A."/>
            <person name="Cotellon G."/>
            <person name="Bonnin R.A."/>
            <person name="Dortet L."/>
            <person name="Naas T."/>
        </authorList>
    </citation>
    <scope>NUCLEOTIDE SEQUENCE [LARGE SCALE GENOMIC DNA]</scope>
    <source>
        <strain evidence="1 2">99B3</strain>
    </source>
</reference>
<organism evidence="1 2">
    <name type="scientific">Enterobacter cloacae</name>
    <dbReference type="NCBI Taxonomy" id="550"/>
    <lineage>
        <taxon>Bacteria</taxon>
        <taxon>Pseudomonadati</taxon>
        <taxon>Pseudomonadota</taxon>
        <taxon>Gammaproteobacteria</taxon>
        <taxon>Enterobacterales</taxon>
        <taxon>Enterobacteriaceae</taxon>
        <taxon>Enterobacter</taxon>
        <taxon>Enterobacter cloacae complex</taxon>
    </lineage>
</organism>
<accession>A0A330G706</accession>
<comment type="caution">
    <text evidence="1">The sequence shown here is derived from an EMBL/GenBank/DDBJ whole genome shotgun (WGS) entry which is preliminary data.</text>
</comment>
<dbReference type="AlphaFoldDB" id="A0A330G706"/>
<name>A0A330G706_ENTCL</name>
<evidence type="ECO:0000313" key="2">
    <source>
        <dbReference type="Proteomes" id="UP000251576"/>
    </source>
</evidence>
<gene>
    <name evidence="1" type="ORF">DP202_19200</name>
</gene>
<proteinExistence type="predicted"/>
<dbReference type="EMBL" id="QMDH01000044">
    <property type="protein sequence ID" value="RAZ63972.1"/>
    <property type="molecule type" value="Genomic_DNA"/>
</dbReference>
<protein>
    <submittedName>
        <fullName evidence="1">Uncharacterized protein</fullName>
    </submittedName>
</protein>
<dbReference type="Proteomes" id="UP000251576">
    <property type="component" value="Unassembled WGS sequence"/>
</dbReference>
<evidence type="ECO:0000313" key="1">
    <source>
        <dbReference type="EMBL" id="RAZ63972.1"/>
    </source>
</evidence>
<sequence>MWGSLFPWERAGVRATDRTIQAAQPLFCPVALRLPGLQRAPRRPGKAKPPPGFLLALRPPALLSRKP</sequence>